<evidence type="ECO:0008006" key="3">
    <source>
        <dbReference type="Google" id="ProtNLM"/>
    </source>
</evidence>
<gene>
    <name evidence="1" type="ORF">GCM10011274_26900</name>
</gene>
<dbReference type="AlphaFoldDB" id="A0A8H9IH97"/>
<dbReference type="EMBL" id="BMZC01000007">
    <property type="protein sequence ID" value="GGZ67046.1"/>
    <property type="molecule type" value="Genomic_DNA"/>
</dbReference>
<name>A0A8H9IH97_9ALTE</name>
<comment type="caution">
    <text evidence="1">The sequence shown here is derived from an EMBL/GenBank/DDBJ whole genome shotgun (WGS) entry which is preliminary data.</text>
</comment>
<reference evidence="1" key="2">
    <citation type="submission" date="2020-09" db="EMBL/GenBank/DDBJ databases">
        <authorList>
            <person name="Sun Q."/>
            <person name="Kim S."/>
        </authorList>
    </citation>
    <scope>NUCLEOTIDE SEQUENCE</scope>
    <source>
        <strain evidence="1">KCTC 32337</strain>
    </source>
</reference>
<proteinExistence type="predicted"/>
<dbReference type="RefSeq" id="WP_229816533.1">
    <property type="nucleotide sequence ID" value="NZ_BMZC01000007.1"/>
</dbReference>
<dbReference type="InterPro" id="IPR021431">
    <property type="entry name" value="DUF3080"/>
</dbReference>
<dbReference type="Proteomes" id="UP000622604">
    <property type="component" value="Unassembled WGS sequence"/>
</dbReference>
<dbReference type="PROSITE" id="PS51257">
    <property type="entry name" value="PROKAR_LIPOPROTEIN"/>
    <property type="match status" value="1"/>
</dbReference>
<protein>
    <recommendedName>
        <fullName evidence="3">DUF3080 domain-containing protein</fullName>
    </recommendedName>
</protein>
<accession>A0A8H9IH97</accession>
<reference evidence="1" key="1">
    <citation type="journal article" date="2014" name="Int. J. Syst. Evol. Microbiol.">
        <title>Complete genome sequence of Corynebacterium casei LMG S-19264T (=DSM 44701T), isolated from a smear-ripened cheese.</title>
        <authorList>
            <consortium name="US DOE Joint Genome Institute (JGI-PGF)"/>
            <person name="Walter F."/>
            <person name="Albersmeier A."/>
            <person name="Kalinowski J."/>
            <person name="Ruckert C."/>
        </authorList>
    </citation>
    <scope>NUCLEOTIDE SEQUENCE</scope>
    <source>
        <strain evidence="1">KCTC 32337</strain>
    </source>
</reference>
<evidence type="ECO:0000313" key="2">
    <source>
        <dbReference type="Proteomes" id="UP000622604"/>
    </source>
</evidence>
<organism evidence="1 2">
    <name type="scientific">Paraglaciecola chathamensis</name>
    <dbReference type="NCBI Taxonomy" id="368405"/>
    <lineage>
        <taxon>Bacteria</taxon>
        <taxon>Pseudomonadati</taxon>
        <taxon>Pseudomonadota</taxon>
        <taxon>Gammaproteobacteria</taxon>
        <taxon>Alteromonadales</taxon>
        <taxon>Alteromonadaceae</taxon>
        <taxon>Paraglaciecola</taxon>
    </lineage>
</organism>
<evidence type="ECO:0000313" key="1">
    <source>
        <dbReference type="EMBL" id="GGZ67046.1"/>
    </source>
</evidence>
<dbReference type="Pfam" id="PF11279">
    <property type="entry name" value="DUF3080"/>
    <property type="match status" value="1"/>
</dbReference>
<sequence>MSQIRPTRIVFRRFLVPVIMLLVVTGCERNQATDTLSEYQQRMANVLDTSFDAAMTSSSAPLVTLHYPNKRELTNRIKSTQLDVKAFYSLKQCDLNVLIAQRNTPLGRTQLPSVRYIYEREVLASLSRCKTLMPQHSELLDKWLEYKQLTLPLVWANLVQTSDETINAFSSNSDFFVSATPTQLHETQSALSYLLALNDSDNSLANSSALESNLDLLSKAHLPARTWRTQAVLQNELNKTTQWLKKQNLHALCPDGKASQKIKYLKNVFTLFFIEKIQPIGSELNRVHYALMPFYSALSQHPRLASPFRQYINTHGNDGFDGYQNAIKNHVQFWQTLFKHCGISPRAN</sequence>